<keyword evidence="12" id="KW-1185">Reference proteome</keyword>
<evidence type="ECO:0000256" key="3">
    <source>
        <dbReference type="ARBA" id="ARBA00004496"/>
    </source>
</evidence>
<protein>
    <recommendedName>
        <fullName evidence="9">5'-nucleotidase SurE</fullName>
        <ecNumber evidence="9">3.1.3.5</ecNumber>
    </recommendedName>
    <alternativeName>
        <fullName evidence="9">Nucleoside 5'-monophosphate phosphohydrolase</fullName>
    </alternativeName>
</protein>
<dbReference type="AlphaFoldDB" id="S0G2B2"/>
<comment type="subcellular location">
    <subcellularLocation>
        <location evidence="3 9">Cytoplasm</location>
    </subcellularLocation>
</comment>
<dbReference type="SUPFAM" id="SSF64167">
    <property type="entry name" value="SurE-like"/>
    <property type="match status" value="1"/>
</dbReference>
<comment type="catalytic activity">
    <reaction evidence="1 9">
        <text>a ribonucleoside 5'-phosphate + H2O = a ribonucleoside + phosphate</text>
        <dbReference type="Rhea" id="RHEA:12484"/>
        <dbReference type="ChEBI" id="CHEBI:15377"/>
        <dbReference type="ChEBI" id="CHEBI:18254"/>
        <dbReference type="ChEBI" id="CHEBI:43474"/>
        <dbReference type="ChEBI" id="CHEBI:58043"/>
        <dbReference type="EC" id="3.1.3.5"/>
    </reaction>
</comment>
<comment type="cofactor">
    <cofactor evidence="2">
        <name>Mg(2+)</name>
        <dbReference type="ChEBI" id="CHEBI:18420"/>
    </cofactor>
</comment>
<dbReference type="RefSeq" id="WP_006965847.1">
    <property type="nucleotide sequence ID" value="NZ_APJX01000004.1"/>
</dbReference>
<keyword evidence="8 9" id="KW-0378">Hydrolase</keyword>
<dbReference type="PATRIC" id="fig|1286635.3.peg.2190"/>
<evidence type="ECO:0000256" key="9">
    <source>
        <dbReference type="HAMAP-Rule" id="MF_00060"/>
    </source>
</evidence>
<dbReference type="EC" id="3.1.3.5" evidence="9"/>
<dbReference type="OrthoDB" id="9780815at2"/>
<keyword evidence="5 9" id="KW-0963">Cytoplasm</keyword>
<gene>
    <name evidence="9 11" type="primary">surE</name>
    <name evidence="11" type="ORF">Dpo_4c01530</name>
</gene>
<dbReference type="InterPro" id="IPR030048">
    <property type="entry name" value="SurE"/>
</dbReference>
<dbReference type="Proteomes" id="UP000014216">
    <property type="component" value="Unassembled WGS sequence"/>
</dbReference>
<comment type="function">
    <text evidence="9">Nucleotidase that shows phosphatase activity on nucleoside 5'-monophosphates.</text>
</comment>
<dbReference type="FunFam" id="3.40.1210.10:FF:000001">
    <property type="entry name" value="5'/3'-nucleotidase SurE"/>
    <property type="match status" value="1"/>
</dbReference>
<comment type="cofactor">
    <cofactor evidence="9">
        <name>a divalent metal cation</name>
        <dbReference type="ChEBI" id="CHEBI:60240"/>
    </cofactor>
    <text evidence="9">Binds 1 divalent metal cation per subunit.</text>
</comment>
<dbReference type="GO" id="GO:0008253">
    <property type="term" value="F:5'-nucleotidase activity"/>
    <property type="evidence" value="ECO:0007669"/>
    <property type="project" value="UniProtKB-UniRule"/>
</dbReference>
<comment type="similarity">
    <text evidence="4 9">Belongs to the SurE nucleotidase family.</text>
</comment>
<dbReference type="InterPro" id="IPR002828">
    <property type="entry name" value="SurE-like_Pase/nucleotidase"/>
</dbReference>
<keyword evidence="7 9" id="KW-0547">Nucleotide-binding</keyword>
<dbReference type="GO" id="GO:0005737">
    <property type="term" value="C:cytoplasm"/>
    <property type="evidence" value="ECO:0007669"/>
    <property type="project" value="UniProtKB-SubCell"/>
</dbReference>
<feature type="binding site" evidence="9">
    <location>
        <position position="9"/>
    </location>
    <ligand>
        <name>a divalent metal cation</name>
        <dbReference type="ChEBI" id="CHEBI:60240"/>
    </ligand>
</feature>
<evidence type="ECO:0000256" key="8">
    <source>
        <dbReference type="ARBA" id="ARBA00022801"/>
    </source>
</evidence>
<feature type="domain" description="Survival protein SurE-like phosphatase/nucleotidase" evidence="10">
    <location>
        <begin position="3"/>
        <end position="185"/>
    </location>
</feature>
<dbReference type="Pfam" id="PF01975">
    <property type="entry name" value="SurE"/>
    <property type="match status" value="1"/>
</dbReference>
<comment type="caution">
    <text evidence="11">The sequence shown here is derived from an EMBL/GenBank/DDBJ whole genome shotgun (WGS) entry which is preliminary data.</text>
</comment>
<dbReference type="GO" id="GO:0046872">
    <property type="term" value="F:metal ion binding"/>
    <property type="evidence" value="ECO:0007669"/>
    <property type="project" value="UniProtKB-UniRule"/>
</dbReference>
<dbReference type="HAMAP" id="MF_00060">
    <property type="entry name" value="SurE"/>
    <property type="match status" value="1"/>
</dbReference>
<dbReference type="PANTHER" id="PTHR30457:SF0">
    <property type="entry name" value="PHOSPHATASE, PUTATIVE (AFU_ORTHOLOGUE AFUA_4G01070)-RELATED"/>
    <property type="match status" value="1"/>
</dbReference>
<evidence type="ECO:0000256" key="7">
    <source>
        <dbReference type="ARBA" id="ARBA00022741"/>
    </source>
</evidence>
<evidence type="ECO:0000256" key="1">
    <source>
        <dbReference type="ARBA" id="ARBA00000815"/>
    </source>
</evidence>
<reference evidence="11 12" key="1">
    <citation type="journal article" date="2013" name="Genome Announc.">
        <title>Draft Genome Sequence of Desulfotignum phosphitoxidans DSM 13687 Strain FiPS-3.</title>
        <authorList>
            <person name="Poehlein A."/>
            <person name="Daniel R."/>
            <person name="Simeonova D.D."/>
        </authorList>
    </citation>
    <scope>NUCLEOTIDE SEQUENCE [LARGE SCALE GENOMIC DNA]</scope>
    <source>
        <strain evidence="11 12">DSM 13687</strain>
    </source>
</reference>
<organism evidence="11 12">
    <name type="scientific">Desulfotignum phosphitoxidans DSM 13687</name>
    <dbReference type="NCBI Taxonomy" id="1286635"/>
    <lineage>
        <taxon>Bacteria</taxon>
        <taxon>Pseudomonadati</taxon>
        <taxon>Thermodesulfobacteriota</taxon>
        <taxon>Desulfobacteria</taxon>
        <taxon>Desulfobacterales</taxon>
        <taxon>Desulfobacteraceae</taxon>
        <taxon>Desulfotignum</taxon>
    </lineage>
</organism>
<feature type="binding site" evidence="9">
    <location>
        <position position="39"/>
    </location>
    <ligand>
        <name>a divalent metal cation</name>
        <dbReference type="ChEBI" id="CHEBI:60240"/>
    </ligand>
</feature>
<evidence type="ECO:0000313" key="12">
    <source>
        <dbReference type="Proteomes" id="UP000014216"/>
    </source>
</evidence>
<proteinExistence type="inferred from homology"/>
<keyword evidence="6 9" id="KW-0479">Metal-binding</keyword>
<evidence type="ECO:0000256" key="5">
    <source>
        <dbReference type="ARBA" id="ARBA00022490"/>
    </source>
</evidence>
<evidence type="ECO:0000256" key="6">
    <source>
        <dbReference type="ARBA" id="ARBA00022723"/>
    </source>
</evidence>
<evidence type="ECO:0000256" key="4">
    <source>
        <dbReference type="ARBA" id="ARBA00011062"/>
    </source>
</evidence>
<evidence type="ECO:0000259" key="10">
    <source>
        <dbReference type="Pfam" id="PF01975"/>
    </source>
</evidence>
<dbReference type="EMBL" id="APJX01000004">
    <property type="protein sequence ID" value="EMS79604.1"/>
    <property type="molecule type" value="Genomic_DNA"/>
</dbReference>
<dbReference type="InterPro" id="IPR036523">
    <property type="entry name" value="SurE-like_sf"/>
</dbReference>
<evidence type="ECO:0000256" key="2">
    <source>
        <dbReference type="ARBA" id="ARBA00001946"/>
    </source>
</evidence>
<dbReference type="Gene3D" id="3.40.1210.10">
    <property type="entry name" value="Survival protein SurE-like phosphatase/nucleotidase"/>
    <property type="match status" value="1"/>
</dbReference>
<accession>S0G2B2</accession>
<feature type="binding site" evidence="9">
    <location>
        <position position="8"/>
    </location>
    <ligand>
        <name>a divalent metal cation</name>
        <dbReference type="ChEBI" id="CHEBI:60240"/>
    </ligand>
</feature>
<sequence>MKILLTNDDGYQAVGIQSLFKVLGQKHQVVMVAPDRERSAVSHSITLHHPVRMHRIESGRQKKIYAVDGTPADCVKLGLAECFKTPPDWVIAGINPGSNIGIDINYSGTVGAAREGALNGISGLAASIKLDPVMDYDNLARYVMHMVEAIGEKGLPSGTFLNVNAPGIAFSQIQGIRITRQALNNLSSRFEKRQDPKQRNYYWYGTQEPVSGKPDTDVNAVLQNCLSITPIQCDLTDYKTLAQMPKFSID</sequence>
<dbReference type="PANTHER" id="PTHR30457">
    <property type="entry name" value="5'-NUCLEOTIDASE SURE"/>
    <property type="match status" value="1"/>
</dbReference>
<dbReference type="GO" id="GO:0000166">
    <property type="term" value="F:nucleotide binding"/>
    <property type="evidence" value="ECO:0007669"/>
    <property type="project" value="UniProtKB-KW"/>
</dbReference>
<dbReference type="NCBIfam" id="NF001490">
    <property type="entry name" value="PRK00346.1-4"/>
    <property type="match status" value="1"/>
</dbReference>
<name>S0G2B2_9BACT</name>
<feature type="binding site" evidence="9">
    <location>
        <position position="95"/>
    </location>
    <ligand>
        <name>a divalent metal cation</name>
        <dbReference type="ChEBI" id="CHEBI:60240"/>
    </ligand>
</feature>
<evidence type="ECO:0000313" key="11">
    <source>
        <dbReference type="EMBL" id="EMS79604.1"/>
    </source>
</evidence>
<dbReference type="NCBIfam" id="TIGR00087">
    <property type="entry name" value="surE"/>
    <property type="match status" value="1"/>
</dbReference>